<evidence type="ECO:0000259" key="5">
    <source>
        <dbReference type="Pfam" id="PF18413"/>
    </source>
</evidence>
<feature type="coiled-coil region" evidence="2">
    <location>
        <begin position="3829"/>
        <end position="3856"/>
    </location>
</feature>
<dbReference type="EMBL" id="BOOR01000081">
    <property type="protein sequence ID" value="GII59256.1"/>
    <property type="molecule type" value="Genomic_DNA"/>
</dbReference>
<dbReference type="Pfam" id="PF18276">
    <property type="entry name" value="TcA_TcB_BD"/>
    <property type="match status" value="1"/>
</dbReference>
<dbReference type="SMART" id="SM00120">
    <property type="entry name" value="HX"/>
    <property type="match status" value="20"/>
</dbReference>
<proteinExistence type="predicted"/>
<feature type="region of interest" description="Disordered" evidence="3">
    <location>
        <begin position="3515"/>
        <end position="3538"/>
    </location>
</feature>
<dbReference type="Pfam" id="PF18413">
    <property type="entry name" value="Neuraminidase"/>
    <property type="match status" value="1"/>
</dbReference>
<keyword evidence="8" id="KW-1185">Reference proteome</keyword>
<comment type="caution">
    <text evidence="7">The sequence shown here is derived from an EMBL/GenBank/DDBJ whole genome shotgun (WGS) entry which is preliminary data.</text>
</comment>
<feature type="domain" description="Neuraminidase-like" evidence="5">
    <location>
        <begin position="2568"/>
        <end position="2705"/>
    </location>
</feature>
<dbReference type="InterPro" id="IPR046839">
    <property type="entry name" value="ABC_toxin_N"/>
</dbReference>
<feature type="coiled-coil region" evidence="2">
    <location>
        <begin position="3636"/>
        <end position="3689"/>
    </location>
</feature>
<sequence>MQTDGSSPSYAQLFGELRFPEEDDARSVSSPAAYFVELLGLLEGTFDRPALLARRPDLKDIVLDAQNTFNETAYLDIVNEVLERLVGDEPYERLREHTHPFGLPFALDDARLRKYLEHLRVTPEEFARLFAGRVDPDAVARAHLGLSADESTIVTSEAAGEAELKDRYGLGEAEELDDLTDAARFAEATGLAGEDLRELVGLGADATLSLDEKTLLGPGGEGTPSFAWFERANRLIRLARRTGLTTTELDQVLTTYCEARLDPDALRTVADVVRLKRAHGLEIPDVCGLAAPWSPPEGTEIEVCAGDILTPANRDYRFRLATLLTVGEPDIVTTVRRYRARYDGREPSPFDRGEVGLPEISLVRRVCLLADALGISTDELFDVLTVLESEPVRDLHKILEGGDPAAALWLVQTLFALVTWMQKTGFDGRELSEILGGRPAPEEDDLFDALREALEQAALSPELFVSTRFSERAAQVVHDVLASYDDGVVSVTGGRLLKLDAAVVESAAYDAVADLGVIFPSDFLGLGLGERLQEKIFKNLVHRGHLQADGTIRSTDALALASDFILYRELLFKTIAGLVNGVTAFFPADLADFADLTEGRRAELYDNLIYNGYLDEAGELTDPAFFLDADNVTTFAVNADLADAEAPVKALFDARAAQFEEEALYLEPDLLAELRLTEVQTTRLFESLRFNGHLDEEGYYADQATLESLSKDDFALSAEFAPIAAALLKILQRQIAEYHTELATITLDDLAGPADEVAAERVSKALDGLYTEYGRVLDEATFADPNGAVTLDGFTETEQVLVFARIVRVLEDQDPYRLSPSAVTELGLTEDQRDDLLEHLVASGQLAEGLVVAHSWLPYFADAGHNLDFAVPGFEDFSRDVFFLLHEAAGQLAEAVQEITDLLTGLAERQEEALHTCLADAFGVPAATAAAIAESVAGGVQESLDLLAAPALGAEEEPDDPRFRLACRRIRGFALLAARLGLDPTEVKTVFLDQDLVGKFPEPLTLPAGIERFDALLESADGLTYLFAGTGYWTYEAYSLKGPRKPLTDLSPRFAALVAVDAAFRHTDGKEWIVGHDEAGTSLAFTREPGGQRWAPRRQTWGTIKNNFADPERIDSAFVDNDGRTYLFSGDQYIRYTAGTLDEGYPRPIEEWREREGLAAPGTPVDACFQDRDGTVHLFTADRWITVDGEHPIAATWGRTRSADLAHVDAAYADAASVRLLSGGLSLRYSDNIENDGVLADEGVPRLLDDLPPQFEGGVEAAFTDANGVLHLFKDGKTVALTGDAEIVPTAERWGLLPPALPGVDAAFTGLDGKAYLFSGTTYVRYSTADYTTVDSGYPRAIERDWGGLNQVDASFVMDGSTYLFGVGALLFDVPEEHHADLDAGRLTPALRNLFQEHGLTLTGVQATALTTAEGIILNVTKEGLRVKVRGDGSRFYVRYSTSDYRTPDPGYPKPLSDNWWNLPDDMRLGPVDAIFTGHDNRTYLFAGDRFVEFDARHRWWSEPAPLGDRWHGIPFEKIDAAFVGQDGRTYLFSGQSYLRYSTDDYTRIDDRYPSSVSAFWGRVGNNLARTGKVDAALVLDVTENVDGVDVPRTHTYLFSGDQYVRYSGSDLTRVDDGYPRELPTLSEEPGLGALEVTLGGVDAAFSDRRTAYFFRDGQCHAVSTESYRRYGDLPLGEVACAFIEDGSIVTSGSLPGWTKRSNLEGRSVTATPFRPRTLRKVPDRFRTGLDSVLIGADGNTYLFQGPTCFNVQLGHAYPLAEEWGRPRNNVYETGAVDAVFVGRDGKTYLFGGDQFVAEGEEPLPIDAHWAGLTSVDLAYVRGGKTYLYEKPDEAGRRRYVVYSGTDYAEPGETGIADEDVFDAPGGFGFPDAVLFEGATMLLLRGEECASYNETTGRWSFARPVERLFPGFGDGLDAPDGLRTAFTARDGSTWFFFDDTCARHADGVFGPLLEVRDQWAVSSNPFVAEGGTVDAAFVWRGEYTYLFSGDTYVRYTGPGYRYVDPGYPKKIAGELRKEEPFQNLPESFEDALEHRVDAVVGNDRTIHLLIAGVCHTVSPELSATFTFEGRERNTLAETGLVDATLVADRRVYLFSGDQYVRYSGTDRTYVDDGYPKPLSALAAELEPALPPLPDRFEDGLDAAFRAPDGSVFLFKDKEYVGDGGVHPVNQRWGTIGNEFADGRLDAAFVAPTGELYAFRDGQYVRYSAAELELVDQGFPRTVEDDWGDLPAGFETGPDGAFTFEGRTYLTKGGQYVRYSGTKAAYPQEFAQRWSGAADYRLGDVQTIVGFIDLCRSHPDGLAGFFLTGAEDPYKYLSDLFGWDLEELRWARRNSALLTPHVRDEHLFEIEFLLALADLFTAAGRFGAGPSEIYREVWQKVFGSTRDLEAAATALYGMLERQTDQQAWPALSKTLHDELNVLKRDALVAYLAPAYGTPRDLFNRYLIDVEMGAEGTTSRVREAIGATQLYLHRYLLDLETVELPDDVDPDEVKSRLRLWWSWMRNYRTWEANRKVFLYPENYLRPELRSRKTPAFAALESDLLQGEITAQSVQTAYKRYLDEYTEVSRLAIAGGYVYTADGAAAGERRLVLFGRTRTEPRRYYFRTAEFRDGQKLSATWEPWAKVDVQIDAERVDPVHAFGRVFVFWPVVEAVTADDPSTTTIVTTQSGGGQQVAAPPPRYRVKICYSFRNLTGEWVAAQVLAVDAEQAGPITDVSLYVQASRLVPGVSEHDSIVVRCTYTVGTTPGTTAVTSAFSLTPELYGLPAKTTVDPARPADLSRIFMEPTTTPINDVVRFNAPADTQDGAWFSVDHKGGSFLCRPVAAPDEPAALLPLKGNQDRLPTTWDGIDAAFQLADGTLYFFDNVGGNFVAVPPGKVTSRQTRQATAERFGVVGTNLLRTGVVDAALVRGDRIFLFSGDEYYRYPKLGFGTLDPGYPKKTASNTENLPPWTKVDAAFTGPGGVEIFYSKAREGYAVSGAFGTIRQWQIPGKPSLDAVVAKDGYTYLIFGDQYVRLGPDLLPDKGYPRPLAKNPDGVAAGPGPSFTLVGGVITVDNARRVYWANAHGIDEPPRPTSELGRVQTAITRTGEVDAAYVADGKLFLVSGGEFVRYTLSGGAAQPTIPDYIDAGYPKPAAQRIDAVFRRGDLRYVFSGGGYGTLPAGQEPDARLALLPIQGNWRCLPEGFPQGFTGVLDADSALYFFVGTQYAAYPAAEAVKRPYEIASLPYDIVRLTSSTAAELNRRLLTGGVDALLDPSTQELDELPAFSGTRSDATTVRVRPELAAASVPVSSHLDFDSSGGLYYWEIFFHAPLLIAQALNAAQRFEDARRWYEYVFDPTERTRYWRFLPFLAVDVQALVDDCREDLRALNDAQVSARLTPILDSVEALAPAFRQSRDLTTDELEFLKGLAGLDAGLTGALGERTAMLGQLRRQYDLMGDRRSLLQTYLDDPFDPHAIAELRPEAYRRAVVMAYIDNLLDWGDLLFRQYTAESVDEARMLYIFAYDLLGERPYSAGPRALPPASPYELPDGEGPGETGHLTADGTLLEEEGAVHAGVANPYFYVPENGQFLEYWNRVEDRLTKIRQSLDIMGVSRPIPLFEPPADVMALVRGVATGATLDQLTAAATAAVPPYRFDFLYQRAKELADRLRQLGDELLNAFEQRDGEELALLRNRQEAEILALTRQIKENQVRIAEEGLAEARDSKVAAEARVTHYETLVAEGLSPLQEAQIAMMGLGAAAHFVAGGLKIGAAIASGVPQALIGPFIMGTSVGGDQVGDALDIGSEVSSTLGEGFSMLGELLGVRADQERQEQDWNLQVAISRSDVVQLGHQVASAELQLALARRELEIHNRQVAHLDAETAFMTGKFAGAQLYGWMVERLSGLYFQTYNLTYEMARAAERAYAFERDGSPGFIQPTYWESRRNGLLAGHGLALDLDRLGQAYVLSDERGLEITKRVSLLQIDPLGLLTLKNEGRGEFALTEALFDRDFPGHFRRQIKTVSVTFEGPDGPLSVNATLTQLDSKTVLTADPKAVKYLLDPKGSAPESLRGDWRPSQQIALSDVEYGRDGNGLFELRFDDQRYLPFEGTGAVSRWRLEARRVLADLVDVTITVKYTADQGGETFATAVRGMLKPYPAARYLDVAASFPDEWEAFLSGDDDALVLPITADLLPGLSGRQITGVYAHYEADSAVRFLLNGDSRLPLTEGRVLRTPGLTVRDWSLVLDGDKSGLSGFALILSYRALP</sequence>
<dbReference type="InterPro" id="IPR040840">
    <property type="entry name" value="TcA_TcB_BD"/>
</dbReference>
<evidence type="ECO:0000256" key="1">
    <source>
        <dbReference type="ARBA" id="ARBA00023049"/>
    </source>
</evidence>
<evidence type="ECO:0000259" key="6">
    <source>
        <dbReference type="Pfam" id="PF20220"/>
    </source>
</evidence>
<evidence type="ECO:0000256" key="3">
    <source>
        <dbReference type="SAM" id="MobiDB-lite"/>
    </source>
</evidence>
<evidence type="ECO:0008006" key="9">
    <source>
        <dbReference type="Google" id="ProtNLM"/>
    </source>
</evidence>
<gene>
    <name evidence="7" type="ORF">Pth03_76450</name>
</gene>
<keyword evidence="2" id="KW-0175">Coiled coil</keyword>
<keyword evidence="1" id="KW-0645">Protease</keyword>
<evidence type="ECO:0000313" key="7">
    <source>
        <dbReference type="EMBL" id="GII59256.1"/>
    </source>
</evidence>
<dbReference type="Gene3D" id="2.110.10.10">
    <property type="entry name" value="Hemopexin-like domain"/>
    <property type="match status" value="13"/>
</dbReference>
<reference evidence="7" key="1">
    <citation type="submission" date="2021-01" db="EMBL/GenBank/DDBJ databases">
        <title>Whole genome shotgun sequence of Planotetraspora thailandica NBRC 104271.</title>
        <authorList>
            <person name="Komaki H."/>
            <person name="Tamura T."/>
        </authorList>
    </citation>
    <scope>NUCLEOTIDE SEQUENCE</scope>
    <source>
        <strain evidence="7">NBRC 104271</strain>
    </source>
</reference>
<accession>A0A8J3Y1X4</accession>
<feature type="domain" description="ABC toxin N-terminal" evidence="6">
    <location>
        <begin position="2416"/>
        <end position="2538"/>
    </location>
</feature>
<dbReference type="GO" id="GO:0008237">
    <property type="term" value="F:metallopeptidase activity"/>
    <property type="evidence" value="ECO:0007669"/>
    <property type="project" value="UniProtKB-KW"/>
</dbReference>
<protein>
    <recommendedName>
        <fullName evidence="9">Hemopexin</fullName>
    </recommendedName>
</protein>
<keyword evidence="1" id="KW-0482">Metalloprotease</keyword>
<organism evidence="7 8">
    <name type="scientific">Planotetraspora thailandica</name>
    <dbReference type="NCBI Taxonomy" id="487172"/>
    <lineage>
        <taxon>Bacteria</taxon>
        <taxon>Bacillati</taxon>
        <taxon>Actinomycetota</taxon>
        <taxon>Actinomycetes</taxon>
        <taxon>Streptosporangiales</taxon>
        <taxon>Streptosporangiaceae</taxon>
        <taxon>Planotetraspora</taxon>
    </lineage>
</organism>
<dbReference type="InterPro" id="IPR018487">
    <property type="entry name" value="Hemopexin-like_repeat"/>
</dbReference>
<dbReference type="PANTHER" id="PTHR10201:SF323">
    <property type="entry name" value="MATRIX METALLOPROTEINASE-21"/>
    <property type="match status" value="1"/>
</dbReference>
<dbReference type="PROSITE" id="PS51642">
    <property type="entry name" value="HEMOPEXIN_2"/>
    <property type="match status" value="9"/>
</dbReference>
<dbReference type="SUPFAM" id="SSF50923">
    <property type="entry name" value="Hemopexin-like domain"/>
    <property type="match status" value="9"/>
</dbReference>
<evidence type="ECO:0000259" key="4">
    <source>
        <dbReference type="Pfam" id="PF18276"/>
    </source>
</evidence>
<dbReference type="Pfam" id="PF20220">
    <property type="entry name" value="ABC_toxin_N"/>
    <property type="match status" value="1"/>
</dbReference>
<dbReference type="InterPro" id="IPR036375">
    <property type="entry name" value="Hemopexin-like_dom_sf"/>
</dbReference>
<dbReference type="PANTHER" id="PTHR10201">
    <property type="entry name" value="MATRIX METALLOPROTEINASE"/>
    <property type="match status" value="1"/>
</dbReference>
<dbReference type="RefSeq" id="WP_203949317.1">
    <property type="nucleotide sequence ID" value="NZ_BOOR01000081.1"/>
</dbReference>
<dbReference type="Pfam" id="PF00045">
    <property type="entry name" value="Hemopexin"/>
    <property type="match status" value="7"/>
</dbReference>
<keyword evidence="1" id="KW-0378">Hydrolase</keyword>
<dbReference type="InterPro" id="IPR041079">
    <property type="entry name" value="Neuraminidase-like"/>
</dbReference>
<name>A0A8J3Y1X4_9ACTN</name>
<evidence type="ECO:0000256" key="2">
    <source>
        <dbReference type="SAM" id="Coils"/>
    </source>
</evidence>
<dbReference type="Proteomes" id="UP000605992">
    <property type="component" value="Unassembled WGS sequence"/>
</dbReference>
<feature type="domain" description="Tc toxin complex TcA C-terminal TcB-binding" evidence="4">
    <location>
        <begin position="3827"/>
        <end position="4111"/>
    </location>
</feature>
<evidence type="ECO:0000313" key="8">
    <source>
        <dbReference type="Proteomes" id="UP000605992"/>
    </source>
</evidence>